<feature type="transmembrane region" description="Helical" evidence="2">
    <location>
        <begin position="151"/>
        <end position="174"/>
    </location>
</feature>
<reference evidence="3 4" key="1">
    <citation type="journal article" date="2019" name="Nat. Ecol. Evol.">
        <title>Megaphylogeny resolves global patterns of mushroom evolution.</title>
        <authorList>
            <person name="Varga T."/>
            <person name="Krizsan K."/>
            <person name="Foldi C."/>
            <person name="Dima B."/>
            <person name="Sanchez-Garcia M."/>
            <person name="Sanchez-Ramirez S."/>
            <person name="Szollosi G.J."/>
            <person name="Szarkandi J.G."/>
            <person name="Papp V."/>
            <person name="Albert L."/>
            <person name="Andreopoulos W."/>
            <person name="Angelini C."/>
            <person name="Antonin V."/>
            <person name="Barry K.W."/>
            <person name="Bougher N.L."/>
            <person name="Buchanan P."/>
            <person name="Buyck B."/>
            <person name="Bense V."/>
            <person name="Catcheside P."/>
            <person name="Chovatia M."/>
            <person name="Cooper J."/>
            <person name="Damon W."/>
            <person name="Desjardin D."/>
            <person name="Finy P."/>
            <person name="Geml J."/>
            <person name="Haridas S."/>
            <person name="Hughes K."/>
            <person name="Justo A."/>
            <person name="Karasinski D."/>
            <person name="Kautmanova I."/>
            <person name="Kiss B."/>
            <person name="Kocsube S."/>
            <person name="Kotiranta H."/>
            <person name="LaButti K.M."/>
            <person name="Lechner B.E."/>
            <person name="Liimatainen K."/>
            <person name="Lipzen A."/>
            <person name="Lukacs Z."/>
            <person name="Mihaltcheva S."/>
            <person name="Morgado L.N."/>
            <person name="Niskanen T."/>
            <person name="Noordeloos M.E."/>
            <person name="Ohm R.A."/>
            <person name="Ortiz-Santana B."/>
            <person name="Ovrebo C."/>
            <person name="Racz N."/>
            <person name="Riley R."/>
            <person name="Savchenko A."/>
            <person name="Shiryaev A."/>
            <person name="Soop K."/>
            <person name="Spirin V."/>
            <person name="Szebenyi C."/>
            <person name="Tomsovsky M."/>
            <person name="Tulloss R.E."/>
            <person name="Uehling J."/>
            <person name="Grigoriev I.V."/>
            <person name="Vagvolgyi C."/>
            <person name="Papp T."/>
            <person name="Martin F.M."/>
            <person name="Miettinen O."/>
            <person name="Hibbett D.S."/>
            <person name="Nagy L.G."/>
        </authorList>
    </citation>
    <scope>NUCLEOTIDE SEQUENCE [LARGE SCALE GENOMIC DNA]</scope>
    <source>
        <strain evidence="3 4">CBS 962.96</strain>
    </source>
</reference>
<dbReference type="OrthoDB" id="3249582at2759"/>
<dbReference type="EMBL" id="ML179195">
    <property type="protein sequence ID" value="THU95672.1"/>
    <property type="molecule type" value="Genomic_DNA"/>
</dbReference>
<dbReference type="AlphaFoldDB" id="A0A4S8M0U6"/>
<organism evidence="3 4">
    <name type="scientific">Dendrothele bispora (strain CBS 962.96)</name>
    <dbReference type="NCBI Taxonomy" id="1314807"/>
    <lineage>
        <taxon>Eukaryota</taxon>
        <taxon>Fungi</taxon>
        <taxon>Dikarya</taxon>
        <taxon>Basidiomycota</taxon>
        <taxon>Agaricomycotina</taxon>
        <taxon>Agaricomycetes</taxon>
        <taxon>Agaricomycetidae</taxon>
        <taxon>Agaricales</taxon>
        <taxon>Agaricales incertae sedis</taxon>
        <taxon>Dendrothele</taxon>
    </lineage>
</organism>
<keyword evidence="2" id="KW-0812">Transmembrane</keyword>
<keyword evidence="2" id="KW-0472">Membrane</keyword>
<keyword evidence="2" id="KW-1133">Transmembrane helix</keyword>
<feature type="transmembrane region" description="Helical" evidence="2">
    <location>
        <begin position="20"/>
        <end position="48"/>
    </location>
</feature>
<feature type="compositionally biased region" description="Polar residues" evidence="1">
    <location>
        <begin position="206"/>
        <end position="217"/>
    </location>
</feature>
<proteinExistence type="predicted"/>
<protein>
    <submittedName>
        <fullName evidence="3">Uncharacterized protein</fullName>
    </submittedName>
</protein>
<name>A0A4S8M0U6_DENBC</name>
<gene>
    <name evidence="3" type="ORF">K435DRAFT_123839</name>
</gene>
<evidence type="ECO:0000256" key="2">
    <source>
        <dbReference type="SAM" id="Phobius"/>
    </source>
</evidence>
<feature type="region of interest" description="Disordered" evidence="1">
    <location>
        <begin position="206"/>
        <end position="247"/>
    </location>
</feature>
<keyword evidence="4" id="KW-1185">Reference proteome</keyword>
<evidence type="ECO:0000256" key="1">
    <source>
        <dbReference type="SAM" id="MobiDB-lite"/>
    </source>
</evidence>
<evidence type="ECO:0000313" key="3">
    <source>
        <dbReference type="EMBL" id="THU95672.1"/>
    </source>
</evidence>
<accession>A0A4S8M0U6</accession>
<feature type="transmembrane region" description="Helical" evidence="2">
    <location>
        <begin position="93"/>
        <end position="114"/>
    </location>
</feature>
<feature type="transmembrane region" description="Helical" evidence="2">
    <location>
        <begin position="60"/>
        <end position="81"/>
    </location>
</feature>
<sequence length="267" mass="30004">MPKVYLKEVLFQGKTFCCCLPVRVGVICMSFLGICFGGLLSFICWFQVANAPELTSNERTAFILAGLVETLLLLASTLGFLGAVVRKQLFVQIYAYFTYVHFFVNVVVAAYLLYVVTHFSDTALEHACQGTIQNTQGQDQCSGLLKFARGLYVAVAGLVLLTEMYGALIVARYLNQIQSEKRAARDSYRLSSYAFSMSNQTHYSNLDDQPFDNQFPRSSPPPKWNDTVRDFDPYEENGDGPSYNTGYTGYKYDSVPVVEETRYNAQK</sequence>
<dbReference type="Proteomes" id="UP000297245">
    <property type="component" value="Unassembled WGS sequence"/>
</dbReference>
<evidence type="ECO:0000313" key="4">
    <source>
        <dbReference type="Proteomes" id="UP000297245"/>
    </source>
</evidence>